<dbReference type="InterPro" id="IPR018244">
    <property type="entry name" value="Allrgn_V5/Tpx1_CS"/>
</dbReference>
<organism evidence="2 3">
    <name type="scientific">Saccharata proteae CBS 121410</name>
    <dbReference type="NCBI Taxonomy" id="1314787"/>
    <lineage>
        <taxon>Eukaryota</taxon>
        <taxon>Fungi</taxon>
        <taxon>Dikarya</taxon>
        <taxon>Ascomycota</taxon>
        <taxon>Pezizomycotina</taxon>
        <taxon>Dothideomycetes</taxon>
        <taxon>Dothideomycetes incertae sedis</taxon>
        <taxon>Botryosphaeriales</taxon>
        <taxon>Saccharataceae</taxon>
        <taxon>Saccharata</taxon>
    </lineage>
</organism>
<dbReference type="PROSITE" id="PS01009">
    <property type="entry name" value="CRISP_1"/>
    <property type="match status" value="1"/>
</dbReference>
<feature type="domain" description="SCP" evidence="1">
    <location>
        <begin position="1"/>
        <end position="124"/>
    </location>
</feature>
<dbReference type="SUPFAM" id="SSF55797">
    <property type="entry name" value="PR-1-like"/>
    <property type="match status" value="1"/>
</dbReference>
<evidence type="ECO:0000313" key="2">
    <source>
        <dbReference type="EMBL" id="KAF2084751.1"/>
    </source>
</evidence>
<evidence type="ECO:0000259" key="1">
    <source>
        <dbReference type="SMART" id="SM00198"/>
    </source>
</evidence>
<dbReference type="InterPro" id="IPR035940">
    <property type="entry name" value="CAP_sf"/>
</dbReference>
<dbReference type="InterPro" id="IPR002413">
    <property type="entry name" value="V5_allergen-like"/>
</dbReference>
<evidence type="ECO:0000313" key="3">
    <source>
        <dbReference type="Proteomes" id="UP000799776"/>
    </source>
</evidence>
<dbReference type="PRINTS" id="PR00838">
    <property type="entry name" value="V5ALLERGEN"/>
</dbReference>
<reference evidence="2" key="1">
    <citation type="journal article" date="2020" name="Stud. Mycol.">
        <title>101 Dothideomycetes genomes: a test case for predicting lifestyles and emergence of pathogens.</title>
        <authorList>
            <person name="Haridas S."/>
            <person name="Albert R."/>
            <person name="Binder M."/>
            <person name="Bloem J."/>
            <person name="Labutti K."/>
            <person name="Salamov A."/>
            <person name="Andreopoulos B."/>
            <person name="Baker S."/>
            <person name="Barry K."/>
            <person name="Bills G."/>
            <person name="Bluhm B."/>
            <person name="Cannon C."/>
            <person name="Castanera R."/>
            <person name="Culley D."/>
            <person name="Daum C."/>
            <person name="Ezra D."/>
            <person name="Gonzalez J."/>
            <person name="Henrissat B."/>
            <person name="Kuo A."/>
            <person name="Liang C."/>
            <person name="Lipzen A."/>
            <person name="Lutzoni F."/>
            <person name="Magnuson J."/>
            <person name="Mondo S."/>
            <person name="Nolan M."/>
            <person name="Ohm R."/>
            <person name="Pangilinan J."/>
            <person name="Park H.-J."/>
            <person name="Ramirez L."/>
            <person name="Alfaro M."/>
            <person name="Sun H."/>
            <person name="Tritt A."/>
            <person name="Yoshinaga Y."/>
            <person name="Zwiers L.-H."/>
            <person name="Turgeon B."/>
            <person name="Goodwin S."/>
            <person name="Spatafora J."/>
            <person name="Crous P."/>
            <person name="Grigoriev I."/>
        </authorList>
    </citation>
    <scope>NUCLEOTIDE SEQUENCE</scope>
    <source>
        <strain evidence="2">CBS 121410</strain>
    </source>
</reference>
<dbReference type="InterPro" id="IPR014044">
    <property type="entry name" value="CAP_dom"/>
</dbReference>
<accession>A0A9P4LW56</accession>
<dbReference type="InterPro" id="IPR001283">
    <property type="entry name" value="CRISP-related"/>
</dbReference>
<dbReference type="EMBL" id="ML978738">
    <property type="protein sequence ID" value="KAF2084751.1"/>
    <property type="molecule type" value="Genomic_DNA"/>
</dbReference>
<comment type="caution">
    <text evidence="2">The sequence shown here is derived from an EMBL/GenBank/DDBJ whole genome shotgun (WGS) entry which is preliminary data.</text>
</comment>
<dbReference type="Gene3D" id="3.40.33.10">
    <property type="entry name" value="CAP"/>
    <property type="match status" value="1"/>
</dbReference>
<dbReference type="SMART" id="SM00198">
    <property type="entry name" value="SCP"/>
    <property type="match status" value="1"/>
</dbReference>
<dbReference type="PANTHER" id="PTHR10334">
    <property type="entry name" value="CYSTEINE-RICH SECRETORY PROTEIN-RELATED"/>
    <property type="match status" value="1"/>
</dbReference>
<protein>
    <submittedName>
        <fullName evidence="2">PR-1-like protein</fullName>
    </submittedName>
</protein>
<dbReference type="AlphaFoldDB" id="A0A9P4LW56"/>
<dbReference type="GO" id="GO:0005576">
    <property type="term" value="C:extracellular region"/>
    <property type="evidence" value="ECO:0007669"/>
    <property type="project" value="InterPro"/>
</dbReference>
<keyword evidence="3" id="KW-1185">Reference proteome</keyword>
<proteinExistence type="predicted"/>
<dbReference type="PRINTS" id="PR00837">
    <property type="entry name" value="V5TPXLIKE"/>
</dbReference>
<dbReference type="Pfam" id="PF00188">
    <property type="entry name" value="CAP"/>
    <property type="match status" value="1"/>
</dbReference>
<dbReference type="OrthoDB" id="337038at2759"/>
<gene>
    <name evidence="2" type="ORF">K490DRAFT_48541</name>
</gene>
<sequence>MLWAHNIHRANHSVAPLTWNTTLAEDAQEIGETCIWGHNVNGGGYGQNLASNTNVGDTLSMWYNGEIAQYDPSNYGLPTPKNAGELGHFTQVVWNATRTVGCATIVCPDMNYTVCNYYPGGMFS</sequence>
<name>A0A9P4LW56_9PEZI</name>
<dbReference type="Proteomes" id="UP000799776">
    <property type="component" value="Unassembled WGS sequence"/>
</dbReference>